<evidence type="ECO:0000313" key="9">
    <source>
        <dbReference type="Proteomes" id="UP000306102"/>
    </source>
</evidence>
<evidence type="ECO:0000313" key="8">
    <source>
        <dbReference type="EMBL" id="THF99882.1"/>
    </source>
</evidence>
<feature type="domain" description="Strictosidine synthase conserved region" evidence="7">
    <location>
        <begin position="209"/>
        <end position="296"/>
    </location>
</feature>
<dbReference type="InterPro" id="IPR011042">
    <property type="entry name" value="6-blade_b-propeller_TolB-like"/>
</dbReference>
<gene>
    <name evidence="8" type="ORF">TEA_021112</name>
</gene>
<proteinExistence type="inferred from homology"/>
<dbReference type="Pfam" id="PF03088">
    <property type="entry name" value="Str_synth"/>
    <property type="match status" value="1"/>
</dbReference>
<comment type="subcellular location">
    <subcellularLocation>
        <location evidence="1">Vacuole</location>
    </subcellularLocation>
</comment>
<keyword evidence="6" id="KW-1133">Transmembrane helix</keyword>
<keyword evidence="5" id="KW-0325">Glycoprotein</keyword>
<feature type="transmembrane region" description="Helical" evidence="6">
    <location>
        <begin position="52"/>
        <end position="71"/>
    </location>
</feature>
<evidence type="ECO:0000256" key="3">
    <source>
        <dbReference type="ARBA" id="ARBA00022554"/>
    </source>
</evidence>
<dbReference type="GO" id="GO:0005773">
    <property type="term" value="C:vacuole"/>
    <property type="evidence" value="ECO:0007669"/>
    <property type="project" value="UniProtKB-SubCell"/>
</dbReference>
<keyword evidence="3" id="KW-0926">Vacuole</keyword>
<dbReference type="AlphaFoldDB" id="A0A4S4DBD4"/>
<dbReference type="EMBL" id="SDRB02011834">
    <property type="protein sequence ID" value="THF99882.1"/>
    <property type="molecule type" value="Genomic_DNA"/>
</dbReference>
<dbReference type="PANTHER" id="PTHR10426">
    <property type="entry name" value="STRICTOSIDINE SYNTHASE-RELATED"/>
    <property type="match status" value="1"/>
</dbReference>
<dbReference type="FunFam" id="2.120.10.30:FF:000032">
    <property type="entry name" value="Protein STRICTOSIDINE SYNTHASE-LIKE 13"/>
    <property type="match status" value="1"/>
</dbReference>
<keyword evidence="6" id="KW-0472">Membrane</keyword>
<evidence type="ECO:0000256" key="6">
    <source>
        <dbReference type="SAM" id="Phobius"/>
    </source>
</evidence>
<evidence type="ECO:0000256" key="5">
    <source>
        <dbReference type="ARBA" id="ARBA00023180"/>
    </source>
</evidence>
<evidence type="ECO:0000259" key="7">
    <source>
        <dbReference type="Pfam" id="PF03088"/>
    </source>
</evidence>
<keyword evidence="9" id="KW-1185">Reference proteome</keyword>
<keyword evidence="4" id="KW-0732">Signal</keyword>
<accession>A0A4S4DBD4</accession>
<sequence length="446" mass="50741">MRPQVAYKPLDNLSPHNCLLVSLPLYIALSLYTLFAETHTQTMVHLVSLSKAMLFLTTSTILLLSVFLSSIDQIKIVSDLFQTQKLSASDKHIIPIVDAVGPESLAFDPHGGGPYTGVSDGRIIKWLQNERQWIGFAVTSLHRDGCEGSHDHEQMEHICGRPLGLRFDQRSGHLYIADAYMGLAVVGPEGGLATKVATEAQGIPFGFTNGLDIDQRSGVVYFTDSSWRYRRRNYISVIVSGDKTGRLMKYDPKSKETTILLENLTYPNGVALSKDGDFILVADTTNCKILRLWLKSSKSGIVEDFAHLPGFPDNIRRNLKGEFWVAIHVKRWKILKWLLSYHWVGNTLIKFPFDITKLYSYLPKWRVCGLAVRLSEDGEVLEILEDKRRNGWKFVSEVEEINGSLWIGSIRMPFVGIQERVVFHYYEEMDYFVLMVLYCKGKIRRK</sequence>
<reference evidence="8 9" key="1">
    <citation type="journal article" date="2018" name="Proc. Natl. Acad. Sci. U.S.A.">
        <title>Draft genome sequence of Camellia sinensis var. sinensis provides insights into the evolution of the tea genome and tea quality.</title>
        <authorList>
            <person name="Wei C."/>
            <person name="Yang H."/>
            <person name="Wang S."/>
            <person name="Zhao J."/>
            <person name="Liu C."/>
            <person name="Gao L."/>
            <person name="Xia E."/>
            <person name="Lu Y."/>
            <person name="Tai Y."/>
            <person name="She G."/>
            <person name="Sun J."/>
            <person name="Cao H."/>
            <person name="Tong W."/>
            <person name="Gao Q."/>
            <person name="Li Y."/>
            <person name="Deng W."/>
            <person name="Jiang X."/>
            <person name="Wang W."/>
            <person name="Chen Q."/>
            <person name="Zhang S."/>
            <person name="Li H."/>
            <person name="Wu J."/>
            <person name="Wang P."/>
            <person name="Li P."/>
            <person name="Shi C."/>
            <person name="Zheng F."/>
            <person name="Jian J."/>
            <person name="Huang B."/>
            <person name="Shan D."/>
            <person name="Shi M."/>
            <person name="Fang C."/>
            <person name="Yue Y."/>
            <person name="Li F."/>
            <person name="Li D."/>
            <person name="Wei S."/>
            <person name="Han B."/>
            <person name="Jiang C."/>
            <person name="Yin Y."/>
            <person name="Xia T."/>
            <person name="Zhang Z."/>
            <person name="Bennetzen J.L."/>
            <person name="Zhao S."/>
            <person name="Wan X."/>
        </authorList>
    </citation>
    <scope>NUCLEOTIDE SEQUENCE [LARGE SCALE GENOMIC DNA]</scope>
    <source>
        <strain evidence="9">cv. Shuchazao</strain>
        <tissue evidence="8">Leaf</tissue>
    </source>
</reference>
<dbReference type="SUPFAM" id="SSF63829">
    <property type="entry name" value="Calcium-dependent phosphotriesterase"/>
    <property type="match status" value="1"/>
</dbReference>
<dbReference type="GO" id="GO:0016787">
    <property type="term" value="F:hydrolase activity"/>
    <property type="evidence" value="ECO:0007669"/>
    <property type="project" value="TreeGrafter"/>
</dbReference>
<dbReference type="Gene3D" id="2.120.10.30">
    <property type="entry name" value="TolB, C-terminal domain"/>
    <property type="match status" value="1"/>
</dbReference>
<dbReference type="Proteomes" id="UP000306102">
    <property type="component" value="Unassembled WGS sequence"/>
</dbReference>
<dbReference type="PANTHER" id="PTHR10426:SF79">
    <property type="entry name" value="PROTEIN STRICTOSIDINE SYNTHASE-LIKE 2"/>
    <property type="match status" value="1"/>
</dbReference>
<feature type="transmembrane region" description="Helical" evidence="6">
    <location>
        <begin position="20"/>
        <end position="40"/>
    </location>
</feature>
<keyword evidence="6" id="KW-0812">Transmembrane</keyword>
<dbReference type="Pfam" id="PF20067">
    <property type="entry name" value="SSL_N"/>
    <property type="match status" value="1"/>
</dbReference>
<protein>
    <recommendedName>
        <fullName evidence="7">Strictosidine synthase conserved region domain-containing protein</fullName>
    </recommendedName>
</protein>
<comment type="similarity">
    <text evidence="2">Belongs to the strictosidine synthase family.</text>
</comment>
<dbReference type="GO" id="GO:0012505">
    <property type="term" value="C:endomembrane system"/>
    <property type="evidence" value="ECO:0007669"/>
    <property type="project" value="TreeGrafter"/>
</dbReference>
<dbReference type="STRING" id="542762.A0A4S4DBD4"/>
<evidence type="ECO:0000256" key="2">
    <source>
        <dbReference type="ARBA" id="ARBA00009191"/>
    </source>
</evidence>
<organism evidence="8 9">
    <name type="scientific">Camellia sinensis var. sinensis</name>
    <name type="common">China tea</name>
    <dbReference type="NCBI Taxonomy" id="542762"/>
    <lineage>
        <taxon>Eukaryota</taxon>
        <taxon>Viridiplantae</taxon>
        <taxon>Streptophyta</taxon>
        <taxon>Embryophyta</taxon>
        <taxon>Tracheophyta</taxon>
        <taxon>Spermatophyta</taxon>
        <taxon>Magnoliopsida</taxon>
        <taxon>eudicotyledons</taxon>
        <taxon>Gunneridae</taxon>
        <taxon>Pentapetalae</taxon>
        <taxon>asterids</taxon>
        <taxon>Ericales</taxon>
        <taxon>Theaceae</taxon>
        <taxon>Camellia</taxon>
    </lineage>
</organism>
<evidence type="ECO:0000256" key="1">
    <source>
        <dbReference type="ARBA" id="ARBA00004116"/>
    </source>
</evidence>
<dbReference type="InterPro" id="IPR018119">
    <property type="entry name" value="Strictosidine_synth_cons-reg"/>
</dbReference>
<comment type="caution">
    <text evidence="8">The sequence shown here is derived from an EMBL/GenBank/DDBJ whole genome shotgun (WGS) entry which is preliminary data.</text>
</comment>
<name>A0A4S4DBD4_CAMSN</name>
<evidence type="ECO:0000256" key="4">
    <source>
        <dbReference type="ARBA" id="ARBA00022729"/>
    </source>
</evidence>